<dbReference type="AlphaFoldDB" id="A0A9W6P746"/>
<proteinExistence type="predicted"/>
<dbReference type="Pfam" id="PF10604">
    <property type="entry name" value="Polyketide_cyc2"/>
    <property type="match status" value="1"/>
</dbReference>
<dbReference type="Gene3D" id="3.30.530.20">
    <property type="match status" value="1"/>
</dbReference>
<gene>
    <name evidence="1" type="ORF">Nans01_25840</name>
</gene>
<keyword evidence="2" id="KW-1185">Reference proteome</keyword>
<name>A0A9W6P746_9ACTN</name>
<dbReference type="SUPFAM" id="SSF55961">
    <property type="entry name" value="Bet v1-like"/>
    <property type="match status" value="1"/>
</dbReference>
<sequence>MEIPMGLYVETLVHADLDLVWQRTQSPAQHQRWDLRFTRISYLPRAPGTPQRFHYSTRVLPFLGIGGTGVTAGERTRPDRSRVCALRFASDHPLSPITRGSGYWRYVPTGHGVRFLTGYDYRPPPGRPSELADRLVMRPLMGWATAWSFDRLRLWCERDITPERALANALAEIVGRVTLAGVAASTLPVLPALAATALLIALPPLPSTPAARRCRRSPGRRTSTPPPLLARLEFP</sequence>
<evidence type="ECO:0000313" key="1">
    <source>
        <dbReference type="EMBL" id="GLU48233.1"/>
    </source>
</evidence>
<organism evidence="1 2">
    <name type="scientific">Nocardiopsis ansamitocini</name>
    <dbReference type="NCBI Taxonomy" id="1670832"/>
    <lineage>
        <taxon>Bacteria</taxon>
        <taxon>Bacillati</taxon>
        <taxon>Actinomycetota</taxon>
        <taxon>Actinomycetes</taxon>
        <taxon>Streptosporangiales</taxon>
        <taxon>Nocardiopsidaceae</taxon>
        <taxon>Nocardiopsis</taxon>
    </lineage>
</organism>
<reference evidence="1" key="1">
    <citation type="submission" date="2023-02" db="EMBL/GenBank/DDBJ databases">
        <title>Nocardiopsis ansamitocini NBRC 112285.</title>
        <authorList>
            <person name="Ichikawa N."/>
            <person name="Sato H."/>
            <person name="Tonouchi N."/>
        </authorList>
    </citation>
    <scope>NUCLEOTIDE SEQUENCE</scope>
    <source>
        <strain evidence="1">NBRC 112285</strain>
    </source>
</reference>
<comment type="caution">
    <text evidence="1">The sequence shown here is derived from an EMBL/GenBank/DDBJ whole genome shotgun (WGS) entry which is preliminary data.</text>
</comment>
<evidence type="ECO:0008006" key="3">
    <source>
        <dbReference type="Google" id="ProtNLM"/>
    </source>
</evidence>
<dbReference type="InterPro" id="IPR019587">
    <property type="entry name" value="Polyketide_cyclase/dehydratase"/>
</dbReference>
<dbReference type="InterPro" id="IPR023393">
    <property type="entry name" value="START-like_dom_sf"/>
</dbReference>
<accession>A0A9W6P746</accession>
<dbReference type="RefSeq" id="WP_285759699.1">
    <property type="nucleotide sequence ID" value="NZ_BSQG01000004.1"/>
</dbReference>
<protein>
    <recommendedName>
        <fullName evidence="3">Membrane protein YndG</fullName>
    </recommendedName>
</protein>
<evidence type="ECO:0000313" key="2">
    <source>
        <dbReference type="Proteomes" id="UP001165092"/>
    </source>
</evidence>
<dbReference type="Proteomes" id="UP001165092">
    <property type="component" value="Unassembled WGS sequence"/>
</dbReference>
<dbReference type="EMBL" id="BSQG01000004">
    <property type="protein sequence ID" value="GLU48233.1"/>
    <property type="molecule type" value="Genomic_DNA"/>
</dbReference>